<sequence>MEMKKRSPCLMCFLLPVFLLSPASSQATTNSSSCSSVPTLLEHLSAQLKIVVECADTHASQWRENDTATLLDSLRRATDVLQKHQKTVCLDAAPTQCPAPVVHSKGGLVCVTIKEARYCKPMCNKGYDFSFLRRSRLYETCSALTRYLWTTSYVGGNKLAVCNKSSIEISGAETAYFPKDQDCLKTKSDHNLEQQIIQTFVSELKSNGIDGNPEHECLICG</sequence>
<reference evidence="2" key="1">
    <citation type="submission" date="2021-01" db="EMBL/GenBank/DDBJ databases">
        <authorList>
            <person name="Zahm M."/>
            <person name="Roques C."/>
            <person name="Cabau C."/>
            <person name="Klopp C."/>
            <person name="Donnadieu C."/>
            <person name="Jouanno E."/>
            <person name="Lampietro C."/>
            <person name="Louis A."/>
            <person name="Herpin A."/>
            <person name="Echchiki A."/>
            <person name="Berthelot C."/>
            <person name="Parey E."/>
            <person name="Roest-Crollius H."/>
            <person name="Braasch I."/>
            <person name="Postlethwait J."/>
            <person name="Bobe J."/>
            <person name="Montfort J."/>
            <person name="Bouchez O."/>
            <person name="Begum T."/>
            <person name="Mejri S."/>
            <person name="Adams A."/>
            <person name="Chen W.-J."/>
            <person name="Guiguen Y."/>
        </authorList>
    </citation>
    <scope>NUCLEOTIDE SEQUENCE</scope>
    <source>
        <strain evidence="2">YG-15Mar2019-1</strain>
        <tissue evidence="2">Brain</tissue>
    </source>
</reference>
<evidence type="ECO:0000313" key="3">
    <source>
        <dbReference type="Proteomes" id="UP001046870"/>
    </source>
</evidence>
<gene>
    <name evidence="2" type="ORF">MATL_G00188080</name>
</gene>
<proteinExistence type="predicted"/>
<dbReference type="Proteomes" id="UP001046870">
    <property type="component" value="Chromosome 16"/>
</dbReference>
<organism evidence="2 3">
    <name type="scientific">Megalops atlanticus</name>
    <name type="common">Tarpon</name>
    <name type="synonym">Clupea gigantea</name>
    <dbReference type="NCBI Taxonomy" id="7932"/>
    <lineage>
        <taxon>Eukaryota</taxon>
        <taxon>Metazoa</taxon>
        <taxon>Chordata</taxon>
        <taxon>Craniata</taxon>
        <taxon>Vertebrata</taxon>
        <taxon>Euteleostomi</taxon>
        <taxon>Actinopterygii</taxon>
        <taxon>Neopterygii</taxon>
        <taxon>Teleostei</taxon>
        <taxon>Elopiformes</taxon>
        <taxon>Megalopidae</taxon>
        <taxon>Megalops</taxon>
    </lineage>
</organism>
<dbReference type="AlphaFoldDB" id="A0A9D3SZ81"/>
<name>A0A9D3SZ81_MEGAT</name>
<keyword evidence="3" id="KW-1185">Reference proteome</keyword>
<evidence type="ECO:0000256" key="1">
    <source>
        <dbReference type="SAM" id="SignalP"/>
    </source>
</evidence>
<comment type="caution">
    <text evidence="2">The sequence shown here is derived from an EMBL/GenBank/DDBJ whole genome shotgun (WGS) entry which is preliminary data.</text>
</comment>
<dbReference type="OrthoDB" id="9948000at2759"/>
<feature type="signal peptide" evidence="1">
    <location>
        <begin position="1"/>
        <end position="25"/>
    </location>
</feature>
<keyword evidence="1" id="KW-0732">Signal</keyword>
<evidence type="ECO:0000313" key="2">
    <source>
        <dbReference type="EMBL" id="KAG7462751.1"/>
    </source>
</evidence>
<dbReference type="EMBL" id="JAFDVH010000016">
    <property type="protein sequence ID" value="KAG7462751.1"/>
    <property type="molecule type" value="Genomic_DNA"/>
</dbReference>
<accession>A0A9D3SZ81</accession>
<protein>
    <submittedName>
        <fullName evidence="2">Uncharacterized protein</fullName>
    </submittedName>
</protein>
<feature type="chain" id="PRO_5039028738" evidence="1">
    <location>
        <begin position="26"/>
        <end position="221"/>
    </location>
</feature>